<evidence type="ECO:0000313" key="1">
    <source>
        <dbReference type="EMBL" id="TCT02875.1"/>
    </source>
</evidence>
<dbReference type="EMBL" id="SMAI01000011">
    <property type="protein sequence ID" value="TCT02875.1"/>
    <property type="molecule type" value="Genomic_DNA"/>
</dbReference>
<accession>A0A4R3LW59</accession>
<dbReference type="Gene3D" id="3.40.50.1820">
    <property type="entry name" value="alpha/beta hydrolase"/>
    <property type="match status" value="1"/>
</dbReference>
<dbReference type="Proteomes" id="UP000294664">
    <property type="component" value="Unassembled WGS sequence"/>
</dbReference>
<dbReference type="InterPro" id="IPR014586">
    <property type="entry name" value="UCP033909"/>
</dbReference>
<comment type="caution">
    <text evidence="1">The sequence shown here is derived from an EMBL/GenBank/DDBJ whole genome shotgun (WGS) entry which is preliminary data.</text>
</comment>
<proteinExistence type="predicted"/>
<organism evidence="1 2">
    <name type="scientific">Aquabacter spiritensis</name>
    <dbReference type="NCBI Taxonomy" id="933073"/>
    <lineage>
        <taxon>Bacteria</taxon>
        <taxon>Pseudomonadati</taxon>
        <taxon>Pseudomonadota</taxon>
        <taxon>Alphaproteobacteria</taxon>
        <taxon>Hyphomicrobiales</taxon>
        <taxon>Xanthobacteraceae</taxon>
        <taxon>Aquabacter</taxon>
    </lineage>
</organism>
<keyword evidence="2" id="KW-1185">Reference proteome</keyword>
<dbReference type="PANTHER" id="PTHR36513:SF1">
    <property type="entry name" value="TRANSMEMBRANE PROTEIN"/>
    <property type="match status" value="1"/>
</dbReference>
<sequence>MRFALGSHLLYLSGGKGRGMRQIRTGLAGVIWIAAGLAVSACASRPPGIMVPVAESAPGASRVEMVVATTRAKVDTGDLYGGDRATDPSFAEITVSIPPASARAIGEVQWPKSVPGNPATDFVTLKADIIDQAEAKRWLDKRIERTPHRQALVFIHGYNNRFEDAVFRFAQIVHDAGADVVPVLFTWPSRGSLLAYGYDRESASYSRDALEKLLTILAKDPDVGEISILAHSMGNWVTLEALRQMAIRNGRVLPKIKTVMLAAPDVDVDIFRTQLADMGKTRPRFAIFVSQDDRALQVSQRVWGSRARLGQIDPEAEPFRTQFEREKITVLDLTKLRTADQLNHGKFAESPEVVQMIGARLAQGQTMSDGREGVGDRIIQVTTGAAATIGNAAGVIISAPVAVVDPSTRENFGAQVQELGSTVTNTATSTGRLLTTPAPVPQ</sequence>
<protein>
    <submittedName>
        <fullName evidence="1">Esterase/lipase superfamily enzyme</fullName>
    </submittedName>
</protein>
<name>A0A4R3LW59_9HYPH</name>
<dbReference type="PIRSF" id="PIRSF033909">
    <property type="entry name" value="UCP033909"/>
    <property type="match status" value="1"/>
</dbReference>
<dbReference type="Pfam" id="PF05990">
    <property type="entry name" value="DUF900"/>
    <property type="match status" value="1"/>
</dbReference>
<dbReference type="AlphaFoldDB" id="A0A4R3LW59"/>
<dbReference type="PANTHER" id="PTHR36513">
    <property type="entry name" value="ABC TRANSMEMBRANE TYPE-1 DOMAIN-CONTAINING PROTEIN"/>
    <property type="match status" value="1"/>
</dbReference>
<dbReference type="InterPro" id="IPR029058">
    <property type="entry name" value="AB_hydrolase_fold"/>
</dbReference>
<reference evidence="1 2" key="1">
    <citation type="submission" date="2019-03" db="EMBL/GenBank/DDBJ databases">
        <title>Genomic Encyclopedia of Type Strains, Phase IV (KMG-IV): sequencing the most valuable type-strain genomes for metagenomic binning, comparative biology and taxonomic classification.</title>
        <authorList>
            <person name="Goeker M."/>
        </authorList>
    </citation>
    <scope>NUCLEOTIDE SEQUENCE [LARGE SCALE GENOMIC DNA]</scope>
    <source>
        <strain evidence="1 2">DSM 9035</strain>
    </source>
</reference>
<dbReference type="InterPro" id="IPR010297">
    <property type="entry name" value="DUF900_hydrolase"/>
</dbReference>
<dbReference type="SUPFAM" id="SSF53474">
    <property type="entry name" value="alpha/beta-Hydrolases"/>
    <property type="match status" value="1"/>
</dbReference>
<gene>
    <name evidence="1" type="ORF">EDC64_11147</name>
</gene>
<evidence type="ECO:0000313" key="2">
    <source>
        <dbReference type="Proteomes" id="UP000294664"/>
    </source>
</evidence>